<protein>
    <submittedName>
        <fullName evidence="2">Uncharacterized protein</fullName>
    </submittedName>
</protein>
<evidence type="ECO:0000256" key="1">
    <source>
        <dbReference type="SAM" id="SignalP"/>
    </source>
</evidence>
<feature type="chain" id="PRO_5021982067" evidence="1">
    <location>
        <begin position="28"/>
        <end position="87"/>
    </location>
</feature>
<dbReference type="EMBL" id="CABIJS010000708">
    <property type="protein sequence ID" value="VUZ57026.1"/>
    <property type="molecule type" value="Genomic_DNA"/>
</dbReference>
<dbReference type="Proteomes" id="UP000321570">
    <property type="component" value="Unassembled WGS sequence"/>
</dbReference>
<dbReference type="AlphaFoldDB" id="A0A564ZC66"/>
<accession>A0A564ZC66</accession>
<gene>
    <name evidence="2" type="ORF">WMSIL1_LOCUS14388</name>
</gene>
<evidence type="ECO:0000313" key="3">
    <source>
        <dbReference type="Proteomes" id="UP000321570"/>
    </source>
</evidence>
<keyword evidence="3" id="KW-1185">Reference proteome</keyword>
<sequence length="87" mass="9554">MAGLLSSFFSILAILAILNCQPVATYSHENDNSSESPDALVPSHSIDEQDAGVWKVGNSTQSSFFNHGRQERPPGRKEQLLFHLLLS</sequence>
<evidence type="ECO:0000313" key="2">
    <source>
        <dbReference type="EMBL" id="VUZ57026.1"/>
    </source>
</evidence>
<name>A0A564ZC66_HYMDI</name>
<feature type="signal peptide" evidence="1">
    <location>
        <begin position="1"/>
        <end position="27"/>
    </location>
</feature>
<keyword evidence="1" id="KW-0732">Signal</keyword>
<organism evidence="2 3">
    <name type="scientific">Hymenolepis diminuta</name>
    <name type="common">Rat tapeworm</name>
    <dbReference type="NCBI Taxonomy" id="6216"/>
    <lineage>
        <taxon>Eukaryota</taxon>
        <taxon>Metazoa</taxon>
        <taxon>Spiralia</taxon>
        <taxon>Lophotrochozoa</taxon>
        <taxon>Platyhelminthes</taxon>
        <taxon>Cestoda</taxon>
        <taxon>Eucestoda</taxon>
        <taxon>Cyclophyllidea</taxon>
        <taxon>Hymenolepididae</taxon>
        <taxon>Hymenolepis</taxon>
    </lineage>
</organism>
<proteinExistence type="predicted"/>
<reference evidence="2 3" key="1">
    <citation type="submission" date="2019-07" db="EMBL/GenBank/DDBJ databases">
        <authorList>
            <person name="Jastrzebski P J."/>
            <person name="Paukszto L."/>
            <person name="Jastrzebski P J."/>
        </authorList>
    </citation>
    <scope>NUCLEOTIDE SEQUENCE [LARGE SCALE GENOMIC DNA]</scope>
    <source>
        <strain evidence="2 3">WMS-il1</strain>
    </source>
</reference>